<dbReference type="EMBL" id="ML770428">
    <property type="protein sequence ID" value="KAE9383521.1"/>
    <property type="molecule type" value="Genomic_DNA"/>
</dbReference>
<accession>A0A6A4GDL9</accession>
<reference evidence="1" key="1">
    <citation type="journal article" date="2019" name="Environ. Microbiol.">
        <title>Fungal ecological strategies reflected in gene transcription - a case study of two litter decomposers.</title>
        <authorList>
            <person name="Barbi F."/>
            <person name="Kohler A."/>
            <person name="Barry K."/>
            <person name="Baskaran P."/>
            <person name="Daum C."/>
            <person name="Fauchery L."/>
            <person name="Ihrmark K."/>
            <person name="Kuo A."/>
            <person name="LaButti K."/>
            <person name="Lipzen A."/>
            <person name="Morin E."/>
            <person name="Grigoriev I.V."/>
            <person name="Henrissat B."/>
            <person name="Lindahl B."/>
            <person name="Martin F."/>
        </authorList>
    </citation>
    <scope>NUCLEOTIDE SEQUENCE</scope>
    <source>
        <strain evidence="1">JB14</strain>
    </source>
</reference>
<proteinExistence type="predicted"/>
<keyword evidence="2" id="KW-1185">Reference proteome</keyword>
<evidence type="ECO:0000313" key="1">
    <source>
        <dbReference type="EMBL" id="KAE9383521.1"/>
    </source>
</evidence>
<dbReference type="Proteomes" id="UP000799118">
    <property type="component" value="Unassembled WGS sequence"/>
</dbReference>
<protein>
    <submittedName>
        <fullName evidence="1">Uncharacterized protein</fullName>
    </submittedName>
</protein>
<organism evidence="1 2">
    <name type="scientific">Gymnopus androsaceus JB14</name>
    <dbReference type="NCBI Taxonomy" id="1447944"/>
    <lineage>
        <taxon>Eukaryota</taxon>
        <taxon>Fungi</taxon>
        <taxon>Dikarya</taxon>
        <taxon>Basidiomycota</taxon>
        <taxon>Agaricomycotina</taxon>
        <taxon>Agaricomycetes</taxon>
        <taxon>Agaricomycetidae</taxon>
        <taxon>Agaricales</taxon>
        <taxon>Marasmiineae</taxon>
        <taxon>Omphalotaceae</taxon>
        <taxon>Gymnopus</taxon>
    </lineage>
</organism>
<evidence type="ECO:0000313" key="2">
    <source>
        <dbReference type="Proteomes" id="UP000799118"/>
    </source>
</evidence>
<gene>
    <name evidence="1" type="ORF">BT96DRAFT_982539</name>
</gene>
<dbReference type="AlphaFoldDB" id="A0A6A4GDL9"/>
<sequence>MVYTVQTLLSLWFPPYSAFISSQPGHLAGLAFLPLESTVHVHHKDVPGSFDRVLARLPDMINQRDAQIKPTLLLALLPIGDDLYKIGLGLADSIPGSMFAEWPMKFHAEKKLNFELAQDVTAVLYSITTTLKAPPGRKIGNIGWKRKLKIYLELRVTVFAWLLAALTVRQGTNNKWNNELVKTTWKRCVKTIWKCRAAVEVKEICALAAIECAAP</sequence>
<name>A0A6A4GDL9_9AGAR</name>